<keyword evidence="2" id="KW-0489">Methyltransferase</keyword>
<dbReference type="InterPro" id="IPR013216">
    <property type="entry name" value="Methyltransf_11"/>
</dbReference>
<keyword evidence="2" id="KW-0808">Transferase</keyword>
<dbReference type="Gene3D" id="3.40.50.150">
    <property type="entry name" value="Vaccinia Virus protein VP39"/>
    <property type="match status" value="1"/>
</dbReference>
<dbReference type="GO" id="GO:0032259">
    <property type="term" value="P:methylation"/>
    <property type="evidence" value="ECO:0007669"/>
    <property type="project" value="UniProtKB-KW"/>
</dbReference>
<protein>
    <submittedName>
        <fullName evidence="2">Putative methyltransferase</fullName>
    </submittedName>
</protein>
<dbReference type="InterPro" id="IPR029063">
    <property type="entry name" value="SAM-dependent_MTases_sf"/>
</dbReference>
<gene>
    <name evidence="2" type="ORF">TM448A01604_0002</name>
</gene>
<proteinExistence type="predicted"/>
<evidence type="ECO:0000313" key="2">
    <source>
        <dbReference type="EMBL" id="QJA50081.1"/>
    </source>
</evidence>
<organism evidence="2">
    <name type="scientific">viral metagenome</name>
    <dbReference type="NCBI Taxonomy" id="1070528"/>
    <lineage>
        <taxon>unclassified sequences</taxon>
        <taxon>metagenomes</taxon>
        <taxon>organismal metagenomes</taxon>
    </lineage>
</organism>
<evidence type="ECO:0000259" key="1">
    <source>
        <dbReference type="Pfam" id="PF08241"/>
    </source>
</evidence>
<name>A0A6H1ZRP0_9ZZZZ</name>
<dbReference type="GO" id="GO:0008757">
    <property type="term" value="F:S-adenosylmethionine-dependent methyltransferase activity"/>
    <property type="evidence" value="ECO:0007669"/>
    <property type="project" value="InterPro"/>
</dbReference>
<accession>A0A6H1ZRP0</accession>
<sequence>MKVFPVTVGHTSAGEPQRMGAAFWTERGMDVLGSRVRAENLHLGCGVDRQEFALGVDILPNVKPDVVCDCDVDGRRLHLPFRDNSFRCVFSHMFLEHIRDLMGLADECWRVLKPGGIFEAHIPWWSSHRTWGDPTHVRAFGPQSMSFWCHDKYRQAVVEGRPMTQMQRFADFEIMHAILILPKHLEGKGKEELDYMVEHLTNVVNSFWVRLRCIKEG</sequence>
<dbReference type="SUPFAM" id="SSF53335">
    <property type="entry name" value="S-adenosyl-L-methionine-dependent methyltransferases"/>
    <property type="match status" value="1"/>
</dbReference>
<reference evidence="2" key="1">
    <citation type="submission" date="2020-03" db="EMBL/GenBank/DDBJ databases">
        <title>The deep terrestrial virosphere.</title>
        <authorList>
            <person name="Holmfeldt K."/>
            <person name="Nilsson E."/>
            <person name="Simone D."/>
            <person name="Lopez-Fernandez M."/>
            <person name="Wu X."/>
            <person name="de Brujin I."/>
            <person name="Lundin D."/>
            <person name="Andersson A."/>
            <person name="Bertilsson S."/>
            <person name="Dopson M."/>
        </authorList>
    </citation>
    <scope>NUCLEOTIDE SEQUENCE</scope>
    <source>
        <strain evidence="2">TM448A01604</strain>
    </source>
</reference>
<feature type="domain" description="Methyltransferase type 11" evidence="1">
    <location>
        <begin position="73"/>
        <end position="118"/>
    </location>
</feature>
<dbReference type="EMBL" id="MT144173">
    <property type="protein sequence ID" value="QJA50081.1"/>
    <property type="molecule type" value="Genomic_DNA"/>
</dbReference>
<dbReference type="AlphaFoldDB" id="A0A6H1ZRP0"/>
<dbReference type="Pfam" id="PF08241">
    <property type="entry name" value="Methyltransf_11"/>
    <property type="match status" value="1"/>
</dbReference>